<dbReference type="EMBL" id="SDPP02000001">
    <property type="protein sequence ID" value="KAA1380575.1"/>
    <property type="molecule type" value="Genomic_DNA"/>
</dbReference>
<proteinExistence type="predicted"/>
<evidence type="ECO:0000259" key="2">
    <source>
        <dbReference type="Pfam" id="PF00296"/>
    </source>
</evidence>
<dbReference type="AlphaFoldDB" id="A0A641ARK8"/>
<dbReference type="PANTHER" id="PTHR30137:SF6">
    <property type="entry name" value="LUCIFERASE-LIKE MONOOXYGENASE"/>
    <property type="match status" value="1"/>
</dbReference>
<organism evidence="3 4">
    <name type="scientific">Aeromicrobium fastidiosum</name>
    <dbReference type="NCBI Taxonomy" id="52699"/>
    <lineage>
        <taxon>Bacteria</taxon>
        <taxon>Bacillati</taxon>
        <taxon>Actinomycetota</taxon>
        <taxon>Actinomycetes</taxon>
        <taxon>Propionibacteriales</taxon>
        <taxon>Nocardioidaceae</taxon>
        <taxon>Aeromicrobium</taxon>
    </lineage>
</organism>
<evidence type="ECO:0000313" key="3">
    <source>
        <dbReference type="EMBL" id="KAA1380575.1"/>
    </source>
</evidence>
<feature type="domain" description="Luciferase-like" evidence="2">
    <location>
        <begin position="5"/>
        <end position="297"/>
    </location>
</feature>
<reference evidence="3" key="1">
    <citation type="submission" date="2019-09" db="EMBL/GenBank/DDBJ databases">
        <authorList>
            <person name="Li J."/>
        </authorList>
    </citation>
    <scope>NUCLEOTIDE SEQUENCE [LARGE SCALE GENOMIC DNA]</scope>
    <source>
        <strain evidence="3">NRBC 14897</strain>
    </source>
</reference>
<comment type="similarity">
    <text evidence="1">To bacterial alkanal monooxygenase alpha and beta chains.</text>
</comment>
<evidence type="ECO:0000313" key="4">
    <source>
        <dbReference type="Proteomes" id="UP001515100"/>
    </source>
</evidence>
<dbReference type="Pfam" id="PF00296">
    <property type="entry name" value="Bac_luciferase"/>
    <property type="match status" value="1"/>
</dbReference>
<keyword evidence="4" id="KW-1185">Reference proteome</keyword>
<dbReference type="OrthoDB" id="9780518at2"/>
<dbReference type="InterPro" id="IPR019949">
    <property type="entry name" value="CmoO-like"/>
</dbReference>
<dbReference type="InterPro" id="IPR050766">
    <property type="entry name" value="Bact_Lucif_Oxidored"/>
</dbReference>
<dbReference type="RefSeq" id="WP_129181180.1">
    <property type="nucleotide sequence ID" value="NZ_JAGIOG010000001.1"/>
</dbReference>
<evidence type="ECO:0000256" key="1">
    <source>
        <dbReference type="ARBA" id="ARBA00007789"/>
    </source>
</evidence>
<gene>
    <name evidence="3" type="ORF">ESP62_005195</name>
</gene>
<sequence>MRLSLLDRSRTRLGRPEAEGLTGSIDRAVEAERLGYDRFWVAEHHAVPGIASGSPPVLLAAIGARTSHIRLGSGGVMLPNHQPLVVAEQFLMLEALHPGRIDLGIGRSLGFTPPVRDALRHDADGPDTFEADLDELRHLLDGDAAVTAHPVTHGSVPMTLLATGRGLEIAARLGLPVVVGGPILFKDAGLDAIAAYRRDFRPSRHGADPHVTISLDVTVAADDATARELALPEAWAMARSRQTGEFPPLEAPAAIRAQQWSTQLTQRVESSLDQAVAGSPSTVRRRLDELVSRTGADELMASTSTHHRDDLLASDALLREIVT</sequence>
<dbReference type="NCBIfam" id="TIGR03558">
    <property type="entry name" value="oxido_grp_1"/>
    <property type="match status" value="1"/>
</dbReference>
<protein>
    <submittedName>
        <fullName evidence="3">LLM class flavin-dependent oxidoreductase</fullName>
    </submittedName>
</protein>
<dbReference type="SUPFAM" id="SSF51679">
    <property type="entry name" value="Bacterial luciferase-like"/>
    <property type="match status" value="1"/>
</dbReference>
<dbReference type="InterPro" id="IPR036661">
    <property type="entry name" value="Luciferase-like_sf"/>
</dbReference>
<dbReference type="GO" id="GO:0005829">
    <property type="term" value="C:cytosol"/>
    <property type="evidence" value="ECO:0007669"/>
    <property type="project" value="TreeGrafter"/>
</dbReference>
<name>A0A641ARK8_9ACTN</name>
<dbReference type="Gene3D" id="3.20.20.30">
    <property type="entry name" value="Luciferase-like domain"/>
    <property type="match status" value="1"/>
</dbReference>
<dbReference type="Proteomes" id="UP001515100">
    <property type="component" value="Unassembled WGS sequence"/>
</dbReference>
<accession>A0A641ARK8</accession>
<dbReference type="InterPro" id="IPR011251">
    <property type="entry name" value="Luciferase-like_dom"/>
</dbReference>
<dbReference type="GO" id="GO:0016705">
    <property type="term" value="F:oxidoreductase activity, acting on paired donors, with incorporation or reduction of molecular oxygen"/>
    <property type="evidence" value="ECO:0007669"/>
    <property type="project" value="InterPro"/>
</dbReference>
<dbReference type="PANTHER" id="PTHR30137">
    <property type="entry name" value="LUCIFERASE-LIKE MONOOXYGENASE"/>
    <property type="match status" value="1"/>
</dbReference>
<comment type="caution">
    <text evidence="3">The sequence shown here is derived from an EMBL/GenBank/DDBJ whole genome shotgun (WGS) entry which is preliminary data.</text>
</comment>